<dbReference type="Gene3D" id="3.40.50.2020">
    <property type="match status" value="1"/>
</dbReference>
<reference evidence="1 2" key="1">
    <citation type="submission" date="2020-10" db="EMBL/GenBank/DDBJ databases">
        <title>Campylobacter and Helicobacter PacBio genomes.</title>
        <authorList>
            <person name="Lane C."/>
        </authorList>
    </citation>
    <scope>NUCLEOTIDE SEQUENCE [LARGE SCALE GENOMIC DNA]</scope>
    <source>
        <strain evidence="1 2">2016D-0077</strain>
    </source>
</reference>
<protein>
    <submittedName>
        <fullName evidence="1">ComF family protein</fullName>
    </submittedName>
</protein>
<proteinExistence type="predicted"/>
<organism evidence="1 2">
    <name type="scientific">Campylobacter corcagiensis</name>
    <dbReference type="NCBI Taxonomy" id="1448857"/>
    <lineage>
        <taxon>Bacteria</taxon>
        <taxon>Pseudomonadati</taxon>
        <taxon>Campylobacterota</taxon>
        <taxon>Epsilonproteobacteria</taxon>
        <taxon>Campylobacterales</taxon>
        <taxon>Campylobacteraceae</taxon>
        <taxon>Campylobacter</taxon>
    </lineage>
</organism>
<dbReference type="OrthoDB" id="5342812at2"/>
<dbReference type="CDD" id="cd06223">
    <property type="entry name" value="PRTases_typeI"/>
    <property type="match status" value="1"/>
</dbReference>
<sequence>MRCQSCGCFALRTFCSDCTRILSQHSLGFRDDAGFKVYYFYKYSDIKHIIHTKHHLHGLFTLKALANLSFSKFAKEFKFGEKILAIPLDDSINSGYSHTAILANSLKSKEIKPSFNTIKAMSNIKYSGQSLSYRKKHKRNFKLFKKVDKPVILVDDLITTGLTMKEAFEVCQKAGISVLFGLTLADAKP</sequence>
<dbReference type="InterPro" id="IPR029057">
    <property type="entry name" value="PRTase-like"/>
</dbReference>
<keyword evidence="2" id="KW-1185">Reference proteome</keyword>
<gene>
    <name evidence="1" type="ORF">IMC76_01300</name>
</gene>
<dbReference type="AlphaFoldDB" id="A0A7M1LJ01"/>
<dbReference type="SUPFAM" id="SSF53271">
    <property type="entry name" value="PRTase-like"/>
    <property type="match status" value="1"/>
</dbReference>
<dbReference type="RefSeq" id="WP_025803049.1">
    <property type="nucleotide sequence ID" value="NZ_CP053842.1"/>
</dbReference>
<dbReference type="Proteomes" id="UP000594749">
    <property type="component" value="Chromosome"/>
</dbReference>
<dbReference type="InterPro" id="IPR000836">
    <property type="entry name" value="PRTase_dom"/>
</dbReference>
<evidence type="ECO:0000313" key="2">
    <source>
        <dbReference type="Proteomes" id="UP000594749"/>
    </source>
</evidence>
<accession>A0A7M1LJ01</accession>
<dbReference type="EMBL" id="CP063078">
    <property type="protein sequence ID" value="QOQ87485.1"/>
    <property type="molecule type" value="Genomic_DNA"/>
</dbReference>
<evidence type="ECO:0000313" key="1">
    <source>
        <dbReference type="EMBL" id="QOQ87485.1"/>
    </source>
</evidence>
<name>A0A7M1LJ01_9BACT</name>